<dbReference type="Pfam" id="PF01447">
    <property type="entry name" value="Peptidase_M4"/>
    <property type="match status" value="1"/>
</dbReference>
<evidence type="ECO:0000259" key="14">
    <source>
        <dbReference type="Pfam" id="PF01447"/>
    </source>
</evidence>
<sequence>MKRKNKGKKAVIPAVLALSVVLGGIALPTANAHAAETTVLFEAEGLSKQAVVKAFLQSKVADSGARSATTSGEQFKIISEQADLATNTYHVRTVEQYNGIPIYGSGQSVALDAENNVYASFGDVTQKLARAIIPTEPVLSKEEAVEIAKEGVVSEIGEVKGYDGIDSELTIYKHEGKYYLTYLVKASTSIPAPGYFHYFVDALTGDVVESFNAVHEADLPSVSPVNSRGLDVTGTMQSFLAVKDLASGTSYLHGAAASGGNVVDVHTYNAKRMGETPFILLSALLGYTGQEVTTKTSFFADPAAVSAHVNSIKVNNYYQTMHKRNSLDGNGMKLVSTVHIGEKWNNAAWNGKQMLYGDGDGVQFSSLAGGLDVAGHEMTHGVISNTANMTYQDESGAINESIADIFGALAEMHASGSASAPEWEMGEDIFTPNKPGDGGLRSLSDPTKTKLSTAYLPSGHYPDHYNDRYLGTLDKGGVHINSSINNKAAYLISEGGEHYGITVTGITRQKTEKIYYRALTKYLTPSSGFKEMRQAAIQSARDLYPDRSGQPSAETKAVIAAYDSVGVPAE</sequence>
<keyword evidence="5 13" id="KW-0645">Protease</keyword>
<dbReference type="FunFam" id="1.10.390.10:FF:000012">
    <property type="entry name" value="Thermolysin"/>
    <property type="match status" value="1"/>
</dbReference>
<evidence type="ECO:0000256" key="8">
    <source>
        <dbReference type="ARBA" id="ARBA00022801"/>
    </source>
</evidence>
<dbReference type="AlphaFoldDB" id="A0A6I2MCV5"/>
<evidence type="ECO:0000256" key="9">
    <source>
        <dbReference type="ARBA" id="ARBA00022833"/>
    </source>
</evidence>
<dbReference type="Gene3D" id="3.10.170.10">
    <property type="match status" value="1"/>
</dbReference>
<dbReference type="Gene3D" id="3.10.450.40">
    <property type="match status" value="1"/>
</dbReference>
<evidence type="ECO:0000256" key="4">
    <source>
        <dbReference type="ARBA" id="ARBA00022525"/>
    </source>
</evidence>
<dbReference type="GO" id="GO:0004222">
    <property type="term" value="F:metalloendopeptidase activity"/>
    <property type="evidence" value="ECO:0007669"/>
    <property type="project" value="UniProtKB-UniRule"/>
</dbReference>
<evidence type="ECO:0000313" key="18">
    <source>
        <dbReference type="Proteomes" id="UP000441585"/>
    </source>
</evidence>
<evidence type="ECO:0000256" key="3">
    <source>
        <dbReference type="ARBA" id="ARBA00009388"/>
    </source>
</evidence>
<organism evidence="17 18">
    <name type="scientific">Metabacillus idriensis</name>
    <dbReference type="NCBI Taxonomy" id="324768"/>
    <lineage>
        <taxon>Bacteria</taxon>
        <taxon>Bacillati</taxon>
        <taxon>Bacillota</taxon>
        <taxon>Bacilli</taxon>
        <taxon>Bacillales</taxon>
        <taxon>Bacillaceae</taxon>
        <taxon>Metabacillus</taxon>
    </lineage>
</organism>
<evidence type="ECO:0000259" key="16">
    <source>
        <dbReference type="Pfam" id="PF07504"/>
    </source>
</evidence>
<comment type="function">
    <text evidence="13">Extracellular zinc metalloprotease.</text>
</comment>
<dbReference type="InterPro" id="IPR013856">
    <property type="entry name" value="Peptidase_M4_domain"/>
</dbReference>
<dbReference type="GO" id="GO:0046872">
    <property type="term" value="F:metal ion binding"/>
    <property type="evidence" value="ECO:0007669"/>
    <property type="project" value="UniProtKB-UniRule"/>
</dbReference>
<evidence type="ECO:0000256" key="2">
    <source>
        <dbReference type="ARBA" id="ARBA00004613"/>
    </source>
</evidence>
<name>A0A6I2MCV5_9BACI</name>
<keyword evidence="7 13" id="KW-0732">Signal</keyword>
<feature type="domain" description="Peptidase M4" evidence="14">
    <location>
        <begin position="257"/>
        <end position="383"/>
    </location>
</feature>
<comment type="subcellular location">
    <subcellularLocation>
        <location evidence="2 13">Secreted</location>
    </subcellularLocation>
</comment>
<evidence type="ECO:0000259" key="15">
    <source>
        <dbReference type="Pfam" id="PF02868"/>
    </source>
</evidence>
<comment type="caution">
    <text evidence="17">The sequence shown here is derived from an EMBL/GenBank/DDBJ whole genome shotgun (WGS) entry which is preliminary data.</text>
</comment>
<accession>A0A6I2MCV5</accession>
<evidence type="ECO:0000256" key="10">
    <source>
        <dbReference type="ARBA" id="ARBA00022837"/>
    </source>
</evidence>
<feature type="domain" description="FTP" evidence="16">
    <location>
        <begin position="73"/>
        <end position="123"/>
    </location>
</feature>
<dbReference type="InterPro" id="IPR023612">
    <property type="entry name" value="Peptidase_M4"/>
</dbReference>
<evidence type="ECO:0000256" key="5">
    <source>
        <dbReference type="ARBA" id="ARBA00022670"/>
    </source>
</evidence>
<keyword evidence="18" id="KW-1185">Reference proteome</keyword>
<evidence type="ECO:0000256" key="7">
    <source>
        <dbReference type="ARBA" id="ARBA00022729"/>
    </source>
</evidence>
<dbReference type="SUPFAM" id="SSF55486">
    <property type="entry name" value="Metalloproteases ('zincins'), catalytic domain"/>
    <property type="match status" value="1"/>
</dbReference>
<evidence type="ECO:0000256" key="11">
    <source>
        <dbReference type="ARBA" id="ARBA00023049"/>
    </source>
</evidence>
<feature type="chain" id="PRO_5026372414" description="Neutral metalloproteinase" evidence="13">
    <location>
        <begin position="35"/>
        <end position="570"/>
    </location>
</feature>
<evidence type="ECO:0000256" key="6">
    <source>
        <dbReference type="ARBA" id="ARBA00022723"/>
    </source>
</evidence>
<dbReference type="InterPro" id="IPR001570">
    <property type="entry name" value="Peptidase_M4_C_domain"/>
</dbReference>
<dbReference type="GO" id="GO:0005576">
    <property type="term" value="C:extracellular region"/>
    <property type="evidence" value="ECO:0007669"/>
    <property type="project" value="UniProtKB-SubCell"/>
</dbReference>
<keyword evidence="9 13" id="KW-0862">Zinc</keyword>
<dbReference type="Proteomes" id="UP000441585">
    <property type="component" value="Unassembled WGS sequence"/>
</dbReference>
<keyword evidence="11 13" id="KW-0482">Metalloprotease</keyword>
<feature type="active site" evidence="12">
    <location>
        <position position="377"/>
    </location>
</feature>
<comment type="cofactor">
    <cofactor evidence="1 13">
        <name>Zn(2+)</name>
        <dbReference type="ChEBI" id="CHEBI:29105"/>
    </cofactor>
</comment>
<dbReference type="RefSeq" id="WP_154318995.1">
    <property type="nucleotide sequence ID" value="NZ_CAJGAA010000004.1"/>
</dbReference>
<keyword evidence="6" id="KW-0479">Metal-binding</keyword>
<feature type="signal peptide" evidence="13">
    <location>
        <begin position="1"/>
        <end position="34"/>
    </location>
</feature>
<proteinExistence type="inferred from homology"/>
<evidence type="ECO:0000256" key="12">
    <source>
        <dbReference type="PIRSR" id="PIRSR623612-1"/>
    </source>
</evidence>
<dbReference type="InterPro" id="IPR027268">
    <property type="entry name" value="Peptidase_M4/M1_CTD_sf"/>
</dbReference>
<keyword evidence="8 13" id="KW-0378">Hydrolase</keyword>
<gene>
    <name evidence="17" type="ORF">GJU41_14115</name>
</gene>
<comment type="similarity">
    <text evidence="3 13">Belongs to the peptidase M4 family.</text>
</comment>
<dbReference type="PRINTS" id="PR00730">
    <property type="entry name" value="THERMOLYSIN"/>
</dbReference>
<feature type="domain" description="Peptidase M4 C-terminal" evidence="15">
    <location>
        <begin position="387"/>
        <end position="567"/>
    </location>
</feature>
<evidence type="ECO:0000256" key="13">
    <source>
        <dbReference type="RuleBase" id="RU366073"/>
    </source>
</evidence>
<dbReference type="EC" id="3.4.24.-" evidence="13"/>
<dbReference type="GO" id="GO:0006508">
    <property type="term" value="P:proteolysis"/>
    <property type="evidence" value="ECO:0007669"/>
    <property type="project" value="UniProtKB-KW"/>
</dbReference>
<dbReference type="PANTHER" id="PTHR33794:SF3">
    <property type="entry name" value="NEUTRAL PROTEASE B"/>
    <property type="match status" value="1"/>
</dbReference>
<dbReference type="InterPro" id="IPR011096">
    <property type="entry name" value="FTP_domain"/>
</dbReference>
<dbReference type="Pfam" id="PF07504">
    <property type="entry name" value="FTP"/>
    <property type="match status" value="1"/>
</dbReference>
<dbReference type="InterPro" id="IPR050728">
    <property type="entry name" value="Zinc_Metalloprotease_M4"/>
</dbReference>
<dbReference type="Gene3D" id="3.10.450.490">
    <property type="match status" value="1"/>
</dbReference>
<keyword evidence="10" id="KW-0106">Calcium</keyword>
<dbReference type="Gene3D" id="1.10.390.10">
    <property type="entry name" value="Neutral Protease Domain 2"/>
    <property type="match status" value="1"/>
</dbReference>
<dbReference type="PANTHER" id="PTHR33794">
    <property type="entry name" value="BACILLOLYSIN"/>
    <property type="match status" value="1"/>
</dbReference>
<feature type="active site" description="Proton donor" evidence="12">
    <location>
        <position position="479"/>
    </location>
</feature>
<evidence type="ECO:0000313" key="17">
    <source>
        <dbReference type="EMBL" id="MRX55112.1"/>
    </source>
</evidence>
<evidence type="ECO:0000256" key="1">
    <source>
        <dbReference type="ARBA" id="ARBA00001947"/>
    </source>
</evidence>
<dbReference type="CDD" id="cd09597">
    <property type="entry name" value="M4_TLP"/>
    <property type="match status" value="1"/>
</dbReference>
<reference evidence="17 18" key="1">
    <citation type="submission" date="2019-11" db="EMBL/GenBank/DDBJ databases">
        <title>Bacillus idriensis genome.</title>
        <authorList>
            <person name="Konopka E.N."/>
            <person name="Newman J.D."/>
        </authorList>
    </citation>
    <scope>NUCLEOTIDE SEQUENCE [LARGE SCALE GENOMIC DNA]</scope>
    <source>
        <strain evidence="17 18">DSM 19097</strain>
    </source>
</reference>
<protein>
    <recommendedName>
        <fullName evidence="13">Neutral metalloproteinase</fullName>
        <ecNumber evidence="13">3.4.24.-</ecNumber>
    </recommendedName>
</protein>
<dbReference type="EMBL" id="WKKF01000003">
    <property type="protein sequence ID" value="MRX55112.1"/>
    <property type="molecule type" value="Genomic_DNA"/>
</dbReference>
<dbReference type="Pfam" id="PF02868">
    <property type="entry name" value="Peptidase_M4_C"/>
    <property type="match status" value="1"/>
</dbReference>
<keyword evidence="4 13" id="KW-0964">Secreted</keyword>